<keyword evidence="5" id="KW-1185">Reference proteome</keyword>
<comment type="caution">
    <text evidence="4">The sequence shown here is derived from an EMBL/GenBank/DDBJ whole genome shotgun (WGS) entry which is preliminary data.</text>
</comment>
<dbReference type="EMBL" id="JACDUS010000009">
    <property type="protein sequence ID" value="MBA2882424.1"/>
    <property type="molecule type" value="Genomic_DNA"/>
</dbReference>
<sequence>MNVLITGAAGFVARHMIRDFLQRGWTITAVDRNEPPESFKDDNIHYIRADTSKPGSWQDAVAKADAVVNLAGKNIFSRWTEKYKQLVYDSRIQTTTNLVEAMDEGRPGVLCSTSAVGYYGDKGDRLADETAPPGDDFLARLSIDWENTALGAQQKGVRVVLPRFALVMAKDGGALAAMLPSFRFFAGGPMSDGTHWMPWIHMDDLVGAMAFVIENSDISGPVNFTAPNPVRNQAFAKTLGRVLGRPAVLRVPGFVLKMAMGELGKLMLNSQRAVPAQLLEAGFEFQYPELEGALAAALRT</sequence>
<feature type="domain" description="DUF1731" evidence="3">
    <location>
        <begin position="251"/>
        <end position="296"/>
    </location>
</feature>
<dbReference type="InterPro" id="IPR010099">
    <property type="entry name" value="SDR39U1"/>
</dbReference>
<proteinExistence type="inferred from homology"/>
<organism evidence="4 5">
    <name type="scientific">Desulfosalsimonas propionicica</name>
    <dbReference type="NCBI Taxonomy" id="332175"/>
    <lineage>
        <taxon>Bacteria</taxon>
        <taxon>Pseudomonadati</taxon>
        <taxon>Thermodesulfobacteriota</taxon>
        <taxon>Desulfobacteria</taxon>
        <taxon>Desulfobacterales</taxon>
        <taxon>Desulfosalsimonadaceae</taxon>
        <taxon>Desulfosalsimonas</taxon>
    </lineage>
</organism>
<dbReference type="RefSeq" id="WP_181552058.1">
    <property type="nucleotide sequence ID" value="NZ_JACDUS010000009.1"/>
</dbReference>
<feature type="domain" description="NAD-dependent epimerase/dehydratase" evidence="2">
    <location>
        <begin position="3"/>
        <end position="217"/>
    </location>
</feature>
<protein>
    <recommendedName>
        <fullName evidence="6">TIGR01777 family protein</fullName>
    </recommendedName>
</protein>
<dbReference type="Gene3D" id="3.40.50.720">
    <property type="entry name" value="NAD(P)-binding Rossmann-like Domain"/>
    <property type="match status" value="1"/>
</dbReference>
<evidence type="ECO:0000313" key="4">
    <source>
        <dbReference type="EMBL" id="MBA2882424.1"/>
    </source>
</evidence>
<evidence type="ECO:0000259" key="3">
    <source>
        <dbReference type="Pfam" id="PF08338"/>
    </source>
</evidence>
<dbReference type="Proteomes" id="UP000525298">
    <property type="component" value="Unassembled WGS sequence"/>
</dbReference>
<dbReference type="AlphaFoldDB" id="A0A7W0HLK2"/>
<evidence type="ECO:0000256" key="1">
    <source>
        <dbReference type="ARBA" id="ARBA00009353"/>
    </source>
</evidence>
<dbReference type="InterPro" id="IPR036291">
    <property type="entry name" value="NAD(P)-bd_dom_sf"/>
</dbReference>
<comment type="similarity">
    <text evidence="1">Belongs to the NAD(P)-dependent epimerase/dehydratase family. SDR39U1 subfamily.</text>
</comment>
<dbReference type="SUPFAM" id="SSF51735">
    <property type="entry name" value="NAD(P)-binding Rossmann-fold domains"/>
    <property type="match status" value="1"/>
</dbReference>
<dbReference type="CDD" id="cd05242">
    <property type="entry name" value="SDR_a8"/>
    <property type="match status" value="1"/>
</dbReference>
<accession>A0A7W0HLK2</accession>
<gene>
    <name evidence="4" type="ORF">HNR65_002771</name>
</gene>
<dbReference type="PANTHER" id="PTHR11092:SF0">
    <property type="entry name" value="EPIMERASE FAMILY PROTEIN SDR39U1"/>
    <property type="match status" value="1"/>
</dbReference>
<dbReference type="InterPro" id="IPR001509">
    <property type="entry name" value="Epimerase_deHydtase"/>
</dbReference>
<evidence type="ECO:0000313" key="5">
    <source>
        <dbReference type="Proteomes" id="UP000525298"/>
    </source>
</evidence>
<evidence type="ECO:0000259" key="2">
    <source>
        <dbReference type="Pfam" id="PF01370"/>
    </source>
</evidence>
<reference evidence="4 5" key="1">
    <citation type="submission" date="2020-07" db="EMBL/GenBank/DDBJ databases">
        <title>Genomic Encyclopedia of Type Strains, Phase IV (KMG-IV): sequencing the most valuable type-strain genomes for metagenomic binning, comparative biology and taxonomic classification.</title>
        <authorList>
            <person name="Goeker M."/>
        </authorList>
    </citation>
    <scope>NUCLEOTIDE SEQUENCE [LARGE SCALE GENOMIC DNA]</scope>
    <source>
        <strain evidence="4 5">DSM 17721</strain>
    </source>
</reference>
<dbReference type="Pfam" id="PF08338">
    <property type="entry name" value="DUF1731"/>
    <property type="match status" value="1"/>
</dbReference>
<dbReference type="Pfam" id="PF01370">
    <property type="entry name" value="Epimerase"/>
    <property type="match status" value="1"/>
</dbReference>
<dbReference type="InterPro" id="IPR013549">
    <property type="entry name" value="DUF1731"/>
</dbReference>
<dbReference type="PANTHER" id="PTHR11092">
    <property type="entry name" value="SUGAR NUCLEOTIDE EPIMERASE RELATED"/>
    <property type="match status" value="1"/>
</dbReference>
<dbReference type="NCBIfam" id="TIGR01777">
    <property type="entry name" value="yfcH"/>
    <property type="match status" value="1"/>
</dbReference>
<name>A0A7W0HLK2_9BACT</name>
<evidence type="ECO:0008006" key="6">
    <source>
        <dbReference type="Google" id="ProtNLM"/>
    </source>
</evidence>